<reference evidence="3" key="2">
    <citation type="submission" date="2025-08" db="UniProtKB">
        <authorList>
            <consortium name="Ensembl"/>
        </authorList>
    </citation>
    <scope>IDENTIFICATION</scope>
</reference>
<feature type="region of interest" description="Disordered" evidence="1">
    <location>
        <begin position="258"/>
        <end position="318"/>
    </location>
</feature>
<accession>W5MHQ0</accession>
<evidence type="ECO:0000256" key="1">
    <source>
        <dbReference type="SAM" id="MobiDB-lite"/>
    </source>
</evidence>
<feature type="compositionally biased region" description="Pro residues" evidence="1">
    <location>
        <begin position="144"/>
        <end position="162"/>
    </location>
</feature>
<evidence type="ECO:0000256" key="2">
    <source>
        <dbReference type="SAM" id="SignalP"/>
    </source>
</evidence>
<feature type="region of interest" description="Disordered" evidence="1">
    <location>
        <begin position="31"/>
        <end position="181"/>
    </location>
</feature>
<dbReference type="Bgee" id="ENSLOCG00000006549">
    <property type="expression patterns" value="Expressed in zone of skin"/>
</dbReference>
<dbReference type="HOGENOM" id="CLU_874238_0_0_1"/>
<evidence type="ECO:0000313" key="4">
    <source>
        <dbReference type="Proteomes" id="UP000018468"/>
    </source>
</evidence>
<dbReference type="STRING" id="7918.ENSLOCP00000007909"/>
<dbReference type="EMBL" id="AHAT01007876">
    <property type="status" value="NOT_ANNOTATED_CDS"/>
    <property type="molecule type" value="Genomic_DNA"/>
</dbReference>
<reference evidence="3" key="3">
    <citation type="submission" date="2025-09" db="UniProtKB">
        <authorList>
            <consortium name="Ensembl"/>
        </authorList>
    </citation>
    <scope>IDENTIFICATION</scope>
</reference>
<dbReference type="KEGG" id="loc:107077585"/>
<dbReference type="EMBL" id="AHAT01007875">
    <property type="status" value="NOT_ANNOTATED_CDS"/>
    <property type="molecule type" value="Genomic_DNA"/>
</dbReference>
<proteinExistence type="predicted"/>
<feature type="signal peptide" evidence="2">
    <location>
        <begin position="1"/>
        <end position="16"/>
    </location>
</feature>
<dbReference type="OMA" id="QFPFPGP"/>
<keyword evidence="2" id="KW-0732">Signal</keyword>
<dbReference type="Ensembl" id="ENSLOCT00000007919.1">
    <property type="protein sequence ID" value="ENSLOCP00000007909.1"/>
    <property type="gene ID" value="ENSLOCG00000006549.1"/>
</dbReference>
<organism evidence="3 4">
    <name type="scientific">Lepisosteus oculatus</name>
    <name type="common">Spotted gar</name>
    <dbReference type="NCBI Taxonomy" id="7918"/>
    <lineage>
        <taxon>Eukaryota</taxon>
        <taxon>Metazoa</taxon>
        <taxon>Chordata</taxon>
        <taxon>Craniata</taxon>
        <taxon>Vertebrata</taxon>
        <taxon>Euteleostomi</taxon>
        <taxon>Actinopterygii</taxon>
        <taxon>Neopterygii</taxon>
        <taxon>Holostei</taxon>
        <taxon>Semionotiformes</taxon>
        <taxon>Lepisosteidae</taxon>
        <taxon>Lepisosteus</taxon>
    </lineage>
</organism>
<name>W5MHQ0_LEPOC</name>
<sequence length="318" mass="33252">MRVVVVLLCVLGTALSASIFQKNGQLRLRKVRTPPGQQGSPTESPLPGPGGTSKSPTPAPPPLFPGPTAPQNPFIQNEPGPNAPQFPFPGPDAPQFPFPGPDAPQFPFPGPDAPQFPFPGPSAPQFPFPGPCAPQFPFLGPGGPHFPFPGPGAPHFPFPGPIPRLDTPPRDPSLHNGHPPRPPCTPPFYRPYYFNAALPHPQYLPYPSFMGPPPPIFSAYPPFPPGPFFPGHARAGVALPLNMPPLPSVPRSRVRAGAASVSPPPLRGFAQPAQGVRGLYPGGAGEMRSGAGAGRSTLLPQSLVSNEKGHNGDSAQTV</sequence>
<dbReference type="AlphaFoldDB" id="W5MHQ0"/>
<feature type="chain" id="PRO_5004866149" evidence="2">
    <location>
        <begin position="17"/>
        <end position="318"/>
    </location>
</feature>
<evidence type="ECO:0000313" key="3">
    <source>
        <dbReference type="Ensembl" id="ENSLOCP00000007909.1"/>
    </source>
</evidence>
<dbReference type="InParanoid" id="W5MHQ0"/>
<feature type="compositionally biased region" description="Pro residues" evidence="1">
    <location>
        <begin position="57"/>
        <end position="70"/>
    </location>
</feature>
<dbReference type="Proteomes" id="UP000018468">
    <property type="component" value="Linkage group LG6"/>
</dbReference>
<protein>
    <submittedName>
        <fullName evidence="3">Vegetative cell wall protein gp1-like</fullName>
    </submittedName>
</protein>
<feature type="compositionally biased region" description="Pro residues" evidence="1">
    <location>
        <begin position="81"/>
        <end position="134"/>
    </location>
</feature>
<reference evidence="4" key="1">
    <citation type="submission" date="2011-12" db="EMBL/GenBank/DDBJ databases">
        <title>The Draft Genome of Lepisosteus oculatus.</title>
        <authorList>
            <consortium name="The Broad Institute Genome Assembly &amp; Analysis Group"/>
            <consortium name="Computational R&amp;D Group"/>
            <consortium name="and Sequencing Platform"/>
            <person name="Di Palma F."/>
            <person name="Alfoldi J."/>
            <person name="Johnson J."/>
            <person name="Berlin A."/>
            <person name="Gnerre S."/>
            <person name="Jaffe D."/>
            <person name="MacCallum I."/>
            <person name="Young S."/>
            <person name="Walker B.J."/>
            <person name="Lander E.S."/>
            <person name="Lindblad-Toh K."/>
        </authorList>
    </citation>
    <scope>NUCLEOTIDE SEQUENCE [LARGE SCALE GENOMIC DNA]</scope>
</reference>
<keyword evidence="4" id="KW-1185">Reference proteome</keyword>